<comment type="caution">
    <text evidence="18">The sequence shown here is derived from an EMBL/GenBank/DDBJ whole genome shotgun (WGS) entry which is preliminary data.</text>
</comment>
<dbReference type="GO" id="GO:0071972">
    <property type="term" value="F:peptidoglycan L,D-transpeptidase activity"/>
    <property type="evidence" value="ECO:0007669"/>
    <property type="project" value="TreeGrafter"/>
</dbReference>
<keyword evidence="8 18" id="KW-0378">Hydrolase</keyword>
<evidence type="ECO:0000259" key="17">
    <source>
        <dbReference type="Pfam" id="PF03717"/>
    </source>
</evidence>
<keyword evidence="3" id="KW-1003">Cell membrane</keyword>
<evidence type="ECO:0000256" key="4">
    <source>
        <dbReference type="ARBA" id="ARBA00022519"/>
    </source>
</evidence>
<evidence type="ECO:0000256" key="1">
    <source>
        <dbReference type="ARBA" id="ARBA00004167"/>
    </source>
</evidence>
<evidence type="ECO:0000256" key="10">
    <source>
        <dbReference type="ARBA" id="ARBA00022984"/>
    </source>
</evidence>
<dbReference type="SUPFAM" id="SSF56601">
    <property type="entry name" value="beta-lactamase/transpeptidase-like"/>
    <property type="match status" value="1"/>
</dbReference>
<dbReference type="Pfam" id="PF03717">
    <property type="entry name" value="PBP_dimer"/>
    <property type="match status" value="1"/>
</dbReference>
<evidence type="ECO:0000256" key="15">
    <source>
        <dbReference type="SAM" id="Phobius"/>
    </source>
</evidence>
<sequence>MLAAGGERDERRVRRSFLARLALLGLAVTGLGLGLVWRWHYLQVERYEHFEELAVDNQFALERVGPIRGLIRDRHGVALAENNTRYLVRVNSDNAARTLERLDELGAYLPLAPKAAAKLEEAARSPVYAGEIVISDYLRLEDLLRFIDVQHLHPEAVLDARLLRSYPHGDFAAHVIGHVGRINAGDVARLRERRRYQQYVGSDFIGKRGVEAMYETRLHGAPGLREVHIDAHGRVLDTLHRLSPTTGADLWLTLDGGLQQKAEELLEGKEGALVALEPYTGEILALASAPRFDVNDFIGGVTQKQWEELNSTERGAPMVHRAIYGQYAPGSTLKPFLALAALDEGWRTPDYIYRSTGVFALTPRHLFHDWKRGGHGEVDMRKSIVRSVNSYYYELAHEVGVDAMHDALARFGFGRPTRVDLDNERGGVLPTEAWKREAVGEPWYPGDTIPIGVGQGYIVATPLQLARAMAVIANGGDLVRPHVVAQVGGIRLRPGPEERGLFDPAHIALVRDALAQVTLPGGTAYSRVGKDSSYPIAGKTGTAQVARLRYDEDGRVDNEDLPYRLRDHAWFVGFAPAYNPRIVVAALVEHGGSGGRAAGPLVRALMDHYLLERRGMRFGPSPYDLRWRPQQLAADN</sequence>
<feature type="domain" description="Penicillin-binding protein transpeptidase" evidence="16">
    <location>
        <begin position="271"/>
        <end position="607"/>
    </location>
</feature>
<dbReference type="Pfam" id="PF00905">
    <property type="entry name" value="Transpeptidase"/>
    <property type="match status" value="1"/>
</dbReference>
<dbReference type="GO" id="GO:0006508">
    <property type="term" value="P:proteolysis"/>
    <property type="evidence" value="ECO:0007669"/>
    <property type="project" value="UniProtKB-KW"/>
</dbReference>
<dbReference type="InterPro" id="IPR005311">
    <property type="entry name" value="PBP_dimer"/>
</dbReference>
<evidence type="ECO:0000256" key="9">
    <source>
        <dbReference type="ARBA" id="ARBA00022960"/>
    </source>
</evidence>
<keyword evidence="4" id="KW-0997">Cell inner membrane</keyword>
<dbReference type="EMBL" id="JADHEI010000028">
    <property type="protein sequence ID" value="MBF2734762.1"/>
    <property type="molecule type" value="Genomic_DNA"/>
</dbReference>
<keyword evidence="11 15" id="KW-1133">Transmembrane helix</keyword>
<dbReference type="InterPro" id="IPR001460">
    <property type="entry name" value="PCN-bd_Tpept"/>
</dbReference>
<feature type="transmembrane region" description="Helical" evidence="15">
    <location>
        <begin position="21"/>
        <end position="40"/>
    </location>
</feature>
<evidence type="ECO:0000259" key="16">
    <source>
        <dbReference type="Pfam" id="PF00905"/>
    </source>
</evidence>
<evidence type="ECO:0000313" key="19">
    <source>
        <dbReference type="Proteomes" id="UP000604381"/>
    </source>
</evidence>
<dbReference type="Gene3D" id="3.40.710.10">
    <property type="entry name" value="DD-peptidase/beta-lactamase superfamily"/>
    <property type="match status" value="1"/>
</dbReference>
<keyword evidence="13" id="KW-0961">Cell wall biogenesis/degradation</keyword>
<dbReference type="AlphaFoldDB" id="A0A930UH39"/>
<keyword evidence="6" id="KW-0645">Protease</keyword>
<dbReference type="Gene3D" id="3.90.1310.10">
    <property type="entry name" value="Penicillin-binding protein 2a (Domain 2)"/>
    <property type="match status" value="1"/>
</dbReference>
<keyword evidence="10" id="KW-0573">Peptidoglycan synthesis</keyword>
<organism evidence="18 19">
    <name type="scientific">Candidatus Amphirhobacter heronislandensis</name>
    <dbReference type="NCBI Taxonomy" id="1732024"/>
    <lineage>
        <taxon>Bacteria</taxon>
        <taxon>Pseudomonadati</taxon>
        <taxon>Pseudomonadota</taxon>
        <taxon>Gammaproteobacteria</taxon>
        <taxon>Candidatus Tethybacterales</taxon>
        <taxon>Candidatus Tethybacteraceae</taxon>
        <taxon>Candidatus Amphirhobacter</taxon>
    </lineage>
</organism>
<feature type="domain" description="Penicillin-binding protein dimerisation" evidence="17">
    <location>
        <begin position="65"/>
        <end position="239"/>
    </location>
</feature>
<proteinExistence type="predicted"/>
<dbReference type="Gene3D" id="3.30.1390.30">
    <property type="entry name" value="Penicillin-binding protein 2a, domain 3"/>
    <property type="match status" value="1"/>
</dbReference>
<dbReference type="EC" id="3.4.16.4" evidence="14"/>
<keyword evidence="12 15" id="KW-0472">Membrane</keyword>
<dbReference type="Proteomes" id="UP000604381">
    <property type="component" value="Unassembled WGS sequence"/>
</dbReference>
<name>A0A930UH39_9GAMM</name>
<accession>A0A930UH39</accession>
<protein>
    <recommendedName>
        <fullName evidence="14">Penicillin-binding protein 2</fullName>
        <ecNumber evidence="14">3.4.16.4</ecNumber>
    </recommendedName>
</protein>
<dbReference type="GO" id="GO:0009252">
    <property type="term" value="P:peptidoglycan biosynthetic process"/>
    <property type="evidence" value="ECO:0007669"/>
    <property type="project" value="UniProtKB-UniRule"/>
</dbReference>
<gene>
    <name evidence="18" type="primary">mrdA</name>
    <name evidence="18" type="ORF">ISN26_01505</name>
</gene>
<dbReference type="InterPro" id="IPR017790">
    <property type="entry name" value="Penicillin-binding_protein_2"/>
</dbReference>
<dbReference type="SUPFAM" id="SSF56519">
    <property type="entry name" value="Penicillin binding protein dimerisation domain"/>
    <property type="match status" value="1"/>
</dbReference>
<dbReference type="InterPro" id="IPR036138">
    <property type="entry name" value="PBP_dimer_sf"/>
</dbReference>
<evidence type="ECO:0000256" key="7">
    <source>
        <dbReference type="ARBA" id="ARBA00022692"/>
    </source>
</evidence>
<dbReference type="PANTHER" id="PTHR30627">
    <property type="entry name" value="PEPTIDOGLYCAN D,D-TRANSPEPTIDASE"/>
    <property type="match status" value="1"/>
</dbReference>
<evidence type="ECO:0000256" key="13">
    <source>
        <dbReference type="ARBA" id="ARBA00023316"/>
    </source>
</evidence>
<dbReference type="GO" id="GO:0005886">
    <property type="term" value="C:plasma membrane"/>
    <property type="evidence" value="ECO:0007669"/>
    <property type="project" value="UniProtKB-SubCell"/>
</dbReference>
<dbReference type="GO" id="GO:0008360">
    <property type="term" value="P:regulation of cell shape"/>
    <property type="evidence" value="ECO:0007669"/>
    <property type="project" value="UniProtKB-KW"/>
</dbReference>
<keyword evidence="7 15" id="KW-0812">Transmembrane</keyword>
<evidence type="ECO:0000313" key="18">
    <source>
        <dbReference type="EMBL" id="MBF2734762.1"/>
    </source>
</evidence>
<dbReference type="InterPro" id="IPR050515">
    <property type="entry name" value="Beta-lactam/transpept"/>
</dbReference>
<evidence type="ECO:0000256" key="11">
    <source>
        <dbReference type="ARBA" id="ARBA00022989"/>
    </source>
</evidence>
<keyword evidence="19" id="KW-1185">Reference proteome</keyword>
<dbReference type="GO" id="GO:0008658">
    <property type="term" value="F:penicillin binding"/>
    <property type="evidence" value="ECO:0007669"/>
    <property type="project" value="UniProtKB-UniRule"/>
</dbReference>
<comment type="subcellular location">
    <subcellularLocation>
        <location evidence="2">Cell membrane</location>
    </subcellularLocation>
    <subcellularLocation>
        <location evidence="1">Membrane</location>
        <topology evidence="1">Single-pass membrane protein</topology>
    </subcellularLocation>
</comment>
<keyword evidence="5 18" id="KW-0121">Carboxypeptidase</keyword>
<evidence type="ECO:0000256" key="6">
    <source>
        <dbReference type="ARBA" id="ARBA00022670"/>
    </source>
</evidence>
<reference evidence="18" key="1">
    <citation type="submission" date="2020-10" db="EMBL/GenBank/DDBJ databases">
        <title>An improved Amphimedon queenslandica hologenome assembly reveals how three proteobacterial symbionts can extend the metabolic phenotypic of their marine sponge host.</title>
        <authorList>
            <person name="Degnan B."/>
            <person name="Degnan S."/>
            <person name="Xiang X."/>
        </authorList>
    </citation>
    <scope>NUCLEOTIDE SEQUENCE</scope>
    <source>
        <strain evidence="18">AqS2</strain>
    </source>
</reference>
<dbReference type="PANTHER" id="PTHR30627:SF2">
    <property type="entry name" value="PEPTIDOGLYCAN D,D-TRANSPEPTIDASE MRDA"/>
    <property type="match status" value="1"/>
</dbReference>
<evidence type="ECO:0000256" key="12">
    <source>
        <dbReference type="ARBA" id="ARBA00023136"/>
    </source>
</evidence>
<dbReference type="GO" id="GO:0071555">
    <property type="term" value="P:cell wall organization"/>
    <property type="evidence" value="ECO:0007669"/>
    <property type="project" value="UniProtKB-KW"/>
</dbReference>
<dbReference type="InterPro" id="IPR012338">
    <property type="entry name" value="Beta-lactam/transpept-like"/>
</dbReference>
<dbReference type="NCBIfam" id="TIGR03423">
    <property type="entry name" value="pbp2_mrdA"/>
    <property type="match status" value="1"/>
</dbReference>
<keyword evidence="9" id="KW-0133">Cell shape</keyword>
<evidence type="ECO:0000256" key="5">
    <source>
        <dbReference type="ARBA" id="ARBA00022645"/>
    </source>
</evidence>
<evidence type="ECO:0000256" key="3">
    <source>
        <dbReference type="ARBA" id="ARBA00022475"/>
    </source>
</evidence>
<evidence type="ECO:0000256" key="2">
    <source>
        <dbReference type="ARBA" id="ARBA00004236"/>
    </source>
</evidence>
<evidence type="ECO:0000256" key="14">
    <source>
        <dbReference type="NCBIfam" id="TIGR03423"/>
    </source>
</evidence>
<evidence type="ECO:0000256" key="8">
    <source>
        <dbReference type="ARBA" id="ARBA00022801"/>
    </source>
</evidence>
<dbReference type="GO" id="GO:0009002">
    <property type="term" value="F:serine-type D-Ala-D-Ala carboxypeptidase activity"/>
    <property type="evidence" value="ECO:0007669"/>
    <property type="project" value="UniProtKB-EC"/>
</dbReference>